<organism evidence="2 3">
    <name type="scientific">Araneus ventricosus</name>
    <name type="common">Orbweaver spider</name>
    <name type="synonym">Epeira ventricosa</name>
    <dbReference type="NCBI Taxonomy" id="182803"/>
    <lineage>
        <taxon>Eukaryota</taxon>
        <taxon>Metazoa</taxon>
        <taxon>Ecdysozoa</taxon>
        <taxon>Arthropoda</taxon>
        <taxon>Chelicerata</taxon>
        <taxon>Arachnida</taxon>
        <taxon>Araneae</taxon>
        <taxon>Araneomorphae</taxon>
        <taxon>Entelegynae</taxon>
        <taxon>Araneoidea</taxon>
        <taxon>Araneidae</taxon>
        <taxon>Araneus</taxon>
    </lineage>
</organism>
<keyword evidence="3" id="KW-1185">Reference proteome</keyword>
<proteinExistence type="predicted"/>
<dbReference type="Proteomes" id="UP000499080">
    <property type="component" value="Unassembled WGS sequence"/>
</dbReference>
<dbReference type="EMBL" id="BGPR01026204">
    <property type="protein sequence ID" value="GBN95740.1"/>
    <property type="molecule type" value="Genomic_DNA"/>
</dbReference>
<comment type="caution">
    <text evidence="2">The sequence shown here is derived from an EMBL/GenBank/DDBJ whole genome shotgun (WGS) entry which is preliminary data.</text>
</comment>
<evidence type="ECO:0000256" key="1">
    <source>
        <dbReference type="SAM" id="MobiDB-lite"/>
    </source>
</evidence>
<gene>
    <name evidence="2" type="ORF">AVEN_247001_1</name>
</gene>
<protein>
    <submittedName>
        <fullName evidence="2">Uncharacterized protein</fullName>
    </submittedName>
</protein>
<accession>A0A4Y2T729</accession>
<dbReference type="AlphaFoldDB" id="A0A4Y2T729"/>
<evidence type="ECO:0000313" key="2">
    <source>
        <dbReference type="EMBL" id="GBN95740.1"/>
    </source>
</evidence>
<name>A0A4Y2T729_ARAVE</name>
<feature type="region of interest" description="Disordered" evidence="1">
    <location>
        <begin position="115"/>
        <end position="152"/>
    </location>
</feature>
<feature type="compositionally biased region" description="Polar residues" evidence="1">
    <location>
        <begin position="58"/>
        <end position="69"/>
    </location>
</feature>
<evidence type="ECO:0000313" key="3">
    <source>
        <dbReference type="Proteomes" id="UP000499080"/>
    </source>
</evidence>
<feature type="region of interest" description="Disordered" evidence="1">
    <location>
        <begin position="88"/>
        <end position="107"/>
    </location>
</feature>
<sequence length="160" mass="18263">MKEFGSGWATSFQENRKSVHPNTTKQDSQATTARMGGTGQELHSSGKSYLRQHPNPPQKQRTSQATTCSHEGYRSGWSYILQENRPSVNTLTHHKNNRRYLDPPDVKMLKSAKYRLPNMSSTDRCRKHSASTNPDPLRSNHPPEYPPNLVDKFLFPLKNT</sequence>
<reference evidence="2 3" key="1">
    <citation type="journal article" date="2019" name="Sci. Rep.">
        <title>Orb-weaving spider Araneus ventricosus genome elucidates the spidroin gene catalogue.</title>
        <authorList>
            <person name="Kono N."/>
            <person name="Nakamura H."/>
            <person name="Ohtoshi R."/>
            <person name="Moran D.A.P."/>
            <person name="Shinohara A."/>
            <person name="Yoshida Y."/>
            <person name="Fujiwara M."/>
            <person name="Mori M."/>
            <person name="Tomita M."/>
            <person name="Arakawa K."/>
        </authorList>
    </citation>
    <scope>NUCLEOTIDE SEQUENCE [LARGE SCALE GENOMIC DNA]</scope>
</reference>
<feature type="region of interest" description="Disordered" evidence="1">
    <location>
        <begin position="1"/>
        <end position="69"/>
    </location>
</feature>
<feature type="compositionally biased region" description="Polar residues" evidence="1">
    <location>
        <begin position="20"/>
        <end position="32"/>
    </location>
</feature>